<evidence type="ECO:0000256" key="9">
    <source>
        <dbReference type="ARBA" id="ARBA00023136"/>
    </source>
</evidence>
<evidence type="ECO:0000256" key="1">
    <source>
        <dbReference type="ARBA" id="ARBA00004533"/>
    </source>
</evidence>
<evidence type="ECO:0000313" key="12">
    <source>
        <dbReference type="Proteomes" id="UP000305874"/>
    </source>
</evidence>
<evidence type="ECO:0000256" key="10">
    <source>
        <dbReference type="ARBA" id="ARBA00030772"/>
    </source>
</evidence>
<keyword evidence="8" id="KW-0653">Protein transport</keyword>
<evidence type="ECO:0000256" key="5">
    <source>
        <dbReference type="ARBA" id="ARBA00022475"/>
    </source>
</evidence>
<dbReference type="EMBL" id="PNCG01000015">
    <property type="protein sequence ID" value="TMP86216.1"/>
    <property type="molecule type" value="Genomic_DNA"/>
</dbReference>
<evidence type="ECO:0000313" key="11">
    <source>
        <dbReference type="EMBL" id="TMP86216.1"/>
    </source>
</evidence>
<dbReference type="RefSeq" id="WP_138548683.1">
    <property type="nucleotide sequence ID" value="NZ_PNCG01000015.1"/>
</dbReference>
<evidence type="ECO:0000256" key="2">
    <source>
        <dbReference type="ARBA" id="ARBA00007208"/>
    </source>
</evidence>
<reference evidence="12" key="2">
    <citation type="submission" date="2019-06" db="EMBL/GenBank/DDBJ databases">
        <title>Co-occurence of chitin degradation, pigmentation and bioactivity in marine Pseudoalteromonas.</title>
        <authorList>
            <person name="Sonnenschein E.C."/>
            <person name="Bech P.K."/>
        </authorList>
    </citation>
    <scope>NUCLEOTIDE SEQUENCE [LARGE SCALE GENOMIC DNA]</scope>
    <source>
        <strain evidence="12">S2897</strain>
    </source>
</reference>
<keyword evidence="6" id="KW-0997">Cell inner membrane</keyword>
<dbReference type="AlphaFoldDB" id="A0A5S3Z3V0"/>
<name>A0A5S3Z3V0_9GAMM</name>
<comment type="caution">
    <text evidence="11">The sequence shown here is derived from an EMBL/GenBank/DDBJ whole genome shotgun (WGS) entry which is preliminary data.</text>
</comment>
<evidence type="ECO:0000256" key="7">
    <source>
        <dbReference type="ARBA" id="ARBA00022692"/>
    </source>
</evidence>
<comment type="similarity">
    <text evidence="2">Belongs to the GSP N family.</text>
</comment>
<evidence type="ECO:0000256" key="8">
    <source>
        <dbReference type="ARBA" id="ARBA00022927"/>
    </source>
</evidence>
<dbReference type="InterPro" id="IPR022792">
    <property type="entry name" value="T2SS_protein-GspN"/>
</dbReference>
<dbReference type="GO" id="GO:0015628">
    <property type="term" value="P:protein secretion by the type II secretion system"/>
    <property type="evidence" value="ECO:0007669"/>
    <property type="project" value="InterPro"/>
</dbReference>
<keyword evidence="9" id="KW-0472">Membrane</keyword>
<keyword evidence="5" id="KW-1003">Cell membrane</keyword>
<dbReference type="GO" id="GO:0015627">
    <property type="term" value="C:type II protein secretion system complex"/>
    <property type="evidence" value="ECO:0007669"/>
    <property type="project" value="InterPro"/>
</dbReference>
<accession>A0A5S3Z3V0</accession>
<sequence>MSVKKAFALGSLFLLSFIIFAVALFPASIALNLAAKQLPPGLQLGPASGTIWQGQINGVRYQGQYLSKAQWQVNAWALLTGKAQVDVTLGNKRNPEELSAGGVINYGLFEKDLTVTDANARIRIEQTLAQVQLPIPTQARGRIFVDIAQYQLGQPHCQVLAGEISSPDITVKGRNGWFSIGELEGQLACKNGGISVKVDKENRLGLQVDAGLNERSQLTASGFVKPDASLPKDVHDAVQFLGNQTSDGRYRINF</sequence>
<evidence type="ECO:0000256" key="3">
    <source>
        <dbReference type="ARBA" id="ARBA00021563"/>
    </source>
</evidence>
<protein>
    <recommendedName>
        <fullName evidence="3">Type II secretion system protein N</fullName>
    </recommendedName>
    <alternativeName>
        <fullName evidence="10">General secretion pathway protein N</fullName>
    </alternativeName>
</protein>
<dbReference type="STRING" id="151081.TW72_01480"/>
<reference evidence="11 12" key="1">
    <citation type="submission" date="2017-12" db="EMBL/GenBank/DDBJ databases">
        <authorList>
            <person name="Paulsen S."/>
            <person name="Gram L.K."/>
        </authorList>
    </citation>
    <scope>NUCLEOTIDE SEQUENCE [LARGE SCALE GENOMIC DNA]</scope>
    <source>
        <strain evidence="11 12">S2897</strain>
    </source>
</reference>
<gene>
    <name evidence="11" type="ORF">CWC05_14745</name>
</gene>
<dbReference type="Proteomes" id="UP000305874">
    <property type="component" value="Unassembled WGS sequence"/>
</dbReference>
<evidence type="ECO:0000256" key="6">
    <source>
        <dbReference type="ARBA" id="ARBA00022519"/>
    </source>
</evidence>
<evidence type="ECO:0000256" key="4">
    <source>
        <dbReference type="ARBA" id="ARBA00022448"/>
    </source>
</evidence>
<keyword evidence="4" id="KW-0813">Transport</keyword>
<proteinExistence type="inferred from homology"/>
<dbReference type="Pfam" id="PF01203">
    <property type="entry name" value="T2SSN"/>
    <property type="match status" value="1"/>
</dbReference>
<keyword evidence="7" id="KW-0812">Transmembrane</keyword>
<comment type="subcellular location">
    <subcellularLocation>
        <location evidence="1">Cell inner membrane</location>
    </subcellularLocation>
</comment>
<organism evidence="11 12">
    <name type="scientific">Pseudoalteromonas ruthenica</name>
    <dbReference type="NCBI Taxonomy" id="151081"/>
    <lineage>
        <taxon>Bacteria</taxon>
        <taxon>Pseudomonadati</taxon>
        <taxon>Pseudomonadota</taxon>
        <taxon>Gammaproteobacteria</taxon>
        <taxon>Alteromonadales</taxon>
        <taxon>Pseudoalteromonadaceae</taxon>
        <taxon>Pseudoalteromonas</taxon>
    </lineage>
</organism>
<dbReference type="GO" id="GO:0005886">
    <property type="term" value="C:plasma membrane"/>
    <property type="evidence" value="ECO:0007669"/>
    <property type="project" value="UniProtKB-SubCell"/>
</dbReference>